<organism evidence="2 3">
    <name type="scientific">Streptococcus dysgalactiae subsp. equisimilis AC-2713</name>
    <dbReference type="NCBI Taxonomy" id="759913"/>
    <lineage>
        <taxon>Bacteria</taxon>
        <taxon>Bacillati</taxon>
        <taxon>Bacillota</taxon>
        <taxon>Bacilli</taxon>
        <taxon>Lactobacillales</taxon>
        <taxon>Streptococcaceae</taxon>
        <taxon>Streptococcus</taxon>
    </lineage>
</organism>
<proteinExistence type="predicted"/>
<keyword evidence="1" id="KW-1133">Transmembrane helix</keyword>
<dbReference type="AlphaFoldDB" id="A0AB33R939"/>
<sequence length="38" mass="4436">MGYSIEPLTARMKMSFILAFLSSLFIIFTYFLKENVVN</sequence>
<accession>A0AB33R939</accession>
<evidence type="ECO:0000256" key="1">
    <source>
        <dbReference type="SAM" id="Phobius"/>
    </source>
</evidence>
<dbReference type="KEGG" id="sdc:SDSE_1853"/>
<reference evidence="2 3" key="1">
    <citation type="submission" date="2012-05" db="EMBL/GenBank/DDBJ databases">
        <title>Complete genome sequence of a Streptococcus dysgalactiae subsp. equisimilis strain possessing Lancefield's group A antigen.</title>
        <authorList>
            <person name="Luetticken R."/>
            <person name="Bruellhoff K."/>
            <person name="Van der Linden M."/>
            <person name="Peltroche-Llacsahuanga H."/>
            <person name="Blom J."/>
            <person name="Weber-Lehmann J."/>
            <person name="Ferretti J.J."/>
            <person name="McShan W.M."/>
        </authorList>
    </citation>
    <scope>NUCLEOTIDE SEQUENCE [LARGE SCALE GENOMIC DNA]</scope>
    <source>
        <strain evidence="2 3">AC-2713</strain>
    </source>
</reference>
<feature type="transmembrane region" description="Helical" evidence="1">
    <location>
        <begin position="12"/>
        <end position="32"/>
    </location>
</feature>
<name>A0AB33R939_STREQ</name>
<protein>
    <submittedName>
        <fullName evidence="2">Uncharacterized protein</fullName>
    </submittedName>
</protein>
<gene>
    <name evidence="2" type="ORF">SDSE_1853</name>
</gene>
<evidence type="ECO:0000313" key="3">
    <source>
        <dbReference type="Proteomes" id="UP000009215"/>
    </source>
</evidence>
<dbReference type="Proteomes" id="UP000009215">
    <property type="component" value="Chromosome"/>
</dbReference>
<keyword evidence="1" id="KW-0812">Transmembrane</keyword>
<evidence type="ECO:0000313" key="2">
    <source>
        <dbReference type="EMBL" id="CCI63335.1"/>
    </source>
</evidence>
<dbReference type="EMBL" id="HE858529">
    <property type="protein sequence ID" value="CCI63335.1"/>
    <property type="molecule type" value="Genomic_DNA"/>
</dbReference>
<keyword evidence="1" id="KW-0472">Membrane</keyword>